<dbReference type="Proteomes" id="UP001085076">
    <property type="component" value="Miscellaneous, Linkage group lg03"/>
</dbReference>
<evidence type="ECO:0000313" key="4">
    <source>
        <dbReference type="Proteomes" id="UP001085076"/>
    </source>
</evidence>
<feature type="domain" description="DCD" evidence="2">
    <location>
        <begin position="86"/>
        <end position="213"/>
    </location>
</feature>
<reference evidence="3" key="2">
    <citation type="journal article" date="2022" name="Hortic Res">
        <title>The genome of Dioscorea zingiberensis sheds light on the biosynthesis, origin and evolution of the medicinally important diosgenin saponins.</title>
        <authorList>
            <person name="Li Y."/>
            <person name="Tan C."/>
            <person name="Li Z."/>
            <person name="Guo J."/>
            <person name="Li S."/>
            <person name="Chen X."/>
            <person name="Wang C."/>
            <person name="Dai X."/>
            <person name="Yang H."/>
            <person name="Song W."/>
            <person name="Hou L."/>
            <person name="Xu J."/>
            <person name="Tong Z."/>
            <person name="Xu A."/>
            <person name="Yuan X."/>
            <person name="Wang W."/>
            <person name="Yang Q."/>
            <person name="Chen L."/>
            <person name="Sun Z."/>
            <person name="Wang K."/>
            <person name="Pan B."/>
            <person name="Chen J."/>
            <person name="Bao Y."/>
            <person name="Liu F."/>
            <person name="Qi X."/>
            <person name="Gang D.R."/>
            <person name="Wen J."/>
            <person name="Li J."/>
        </authorList>
    </citation>
    <scope>NUCLEOTIDE SEQUENCE</scope>
    <source>
        <strain evidence="3">Dzin_1.0</strain>
    </source>
</reference>
<feature type="compositionally biased region" description="Basic and acidic residues" evidence="1">
    <location>
        <begin position="65"/>
        <end position="81"/>
    </location>
</feature>
<feature type="region of interest" description="Disordered" evidence="1">
    <location>
        <begin position="221"/>
        <end position="259"/>
    </location>
</feature>
<dbReference type="OrthoDB" id="1920894at2759"/>
<dbReference type="PANTHER" id="PTHR46444">
    <property type="entry name" value="DCD (DEVELOPMENT AND CELL DEATH) DOMAIN PROTEIN-RELATED"/>
    <property type="match status" value="1"/>
</dbReference>
<keyword evidence="4" id="KW-1185">Reference proteome</keyword>
<accession>A0A9D5CT45</accession>
<dbReference type="Pfam" id="PF10539">
    <property type="entry name" value="Dev_Cell_Death"/>
    <property type="match status" value="1"/>
</dbReference>
<feature type="compositionally biased region" description="Basic and acidic residues" evidence="1">
    <location>
        <begin position="239"/>
        <end position="259"/>
    </location>
</feature>
<protein>
    <recommendedName>
        <fullName evidence="2">DCD domain-containing protein</fullName>
    </recommendedName>
</protein>
<sequence>MGKPKKIKNKARSVAASTRASNPSKKIKKKSKRNNTQDANPPEASNALMVAPTPAPAPPPASPKPEAKKGRAEVAKKNGKEAAPVERTSGFIFMCSAKTKSECYRYRVFGLPKGRIGEVEKIKHGARLFLYDFDLRLLYGVYRASSKGGLNLERGAFGGGFPAQVKFKIDKDCLPLPETEFKQAILDNYYSKNKFKPELSSKQVHKLLALFRPIPMVPRSAPTPQIIEDSHPPPPAHLPPEDSYRSERHARDPPPIERLPRNEQYLPAAHYMHPPSAADPRVSTTIPPTDSYYQEHPPISSERVVYRMVPEVITRRDPLRPGWEYRSFVDPLPPARNYRPLVDPLPPAREYQTLVDPLPPPRDYRLLAGIENVSIPRADHLDELNHSERSAAYVPAEVSQSSYGFPAYDDPHYTAYASDSLQRYASAEVPVPPQQSYGYSSYEDSHRAGYAPDNVQRAVSNRANFANVPVSSLYSFAGAAPAYR</sequence>
<name>A0A9D5CT45_9LILI</name>
<dbReference type="SMART" id="SM00767">
    <property type="entry name" value="DCD"/>
    <property type="match status" value="1"/>
</dbReference>
<feature type="compositionally biased region" description="Basic residues" evidence="1">
    <location>
        <begin position="1"/>
        <end position="11"/>
    </location>
</feature>
<evidence type="ECO:0000313" key="3">
    <source>
        <dbReference type="EMBL" id="KAJ0978042.1"/>
    </source>
</evidence>
<evidence type="ECO:0000259" key="2">
    <source>
        <dbReference type="PROSITE" id="PS51222"/>
    </source>
</evidence>
<dbReference type="AlphaFoldDB" id="A0A9D5CT45"/>
<comment type="caution">
    <text evidence="3">The sequence shown here is derived from an EMBL/GenBank/DDBJ whole genome shotgun (WGS) entry which is preliminary data.</text>
</comment>
<organism evidence="3 4">
    <name type="scientific">Dioscorea zingiberensis</name>
    <dbReference type="NCBI Taxonomy" id="325984"/>
    <lineage>
        <taxon>Eukaryota</taxon>
        <taxon>Viridiplantae</taxon>
        <taxon>Streptophyta</taxon>
        <taxon>Embryophyta</taxon>
        <taxon>Tracheophyta</taxon>
        <taxon>Spermatophyta</taxon>
        <taxon>Magnoliopsida</taxon>
        <taxon>Liliopsida</taxon>
        <taxon>Dioscoreales</taxon>
        <taxon>Dioscoreaceae</taxon>
        <taxon>Dioscorea</taxon>
    </lineage>
</organism>
<dbReference type="InterPro" id="IPR013989">
    <property type="entry name" value="Dev_and_cell_death_domain"/>
</dbReference>
<gene>
    <name evidence="3" type="ORF">J5N97_013516</name>
</gene>
<dbReference type="PROSITE" id="PS51222">
    <property type="entry name" value="DCD"/>
    <property type="match status" value="1"/>
</dbReference>
<reference evidence="3" key="1">
    <citation type="submission" date="2021-03" db="EMBL/GenBank/DDBJ databases">
        <authorList>
            <person name="Li Z."/>
            <person name="Yang C."/>
        </authorList>
    </citation>
    <scope>NUCLEOTIDE SEQUENCE</scope>
    <source>
        <strain evidence="3">Dzin_1.0</strain>
        <tissue evidence="3">Leaf</tissue>
    </source>
</reference>
<dbReference type="PANTHER" id="PTHR46444:SF19">
    <property type="entry name" value="OS02G0745600 PROTEIN"/>
    <property type="match status" value="1"/>
</dbReference>
<feature type="compositionally biased region" description="Pro residues" evidence="1">
    <location>
        <begin position="53"/>
        <end position="63"/>
    </location>
</feature>
<feature type="region of interest" description="Disordered" evidence="1">
    <location>
        <begin position="1"/>
        <end position="81"/>
    </location>
</feature>
<proteinExistence type="predicted"/>
<evidence type="ECO:0000256" key="1">
    <source>
        <dbReference type="SAM" id="MobiDB-lite"/>
    </source>
</evidence>
<dbReference type="EMBL" id="JAGGNH010000003">
    <property type="protein sequence ID" value="KAJ0978042.1"/>
    <property type="molecule type" value="Genomic_DNA"/>
</dbReference>